<dbReference type="SUPFAM" id="SSF140718">
    <property type="entry name" value="Mediator hinge subcomplex-like"/>
    <property type="match status" value="1"/>
</dbReference>
<keyword evidence="6" id="KW-1185">Reference proteome</keyword>
<evidence type="ECO:0000256" key="1">
    <source>
        <dbReference type="ARBA" id="ARBA00004123"/>
    </source>
</evidence>
<dbReference type="InterPro" id="IPR037212">
    <property type="entry name" value="Med7/Med21-like"/>
</dbReference>
<evidence type="ECO:0000256" key="4">
    <source>
        <dbReference type="ARBA" id="ARBA00023242"/>
    </source>
</evidence>
<accession>A0A811YZJ8</accession>
<comment type="subcellular location">
    <subcellularLocation>
        <location evidence="1">Nucleus</location>
    </subcellularLocation>
</comment>
<dbReference type="Proteomes" id="UP000645828">
    <property type="component" value="Unassembled WGS sequence"/>
</dbReference>
<evidence type="ECO:0000313" key="6">
    <source>
        <dbReference type="Proteomes" id="UP000645828"/>
    </source>
</evidence>
<keyword evidence="2" id="KW-0805">Transcription regulation</keyword>
<dbReference type="AlphaFoldDB" id="A0A811YZJ8"/>
<evidence type="ECO:0000256" key="2">
    <source>
        <dbReference type="ARBA" id="ARBA00023015"/>
    </source>
</evidence>
<evidence type="ECO:0000256" key="3">
    <source>
        <dbReference type="ARBA" id="ARBA00023163"/>
    </source>
</evidence>
<dbReference type="EMBL" id="CAJHUB010000755">
    <property type="protein sequence ID" value="CAD7683183.1"/>
    <property type="molecule type" value="Genomic_DNA"/>
</dbReference>
<dbReference type="GO" id="GO:0016592">
    <property type="term" value="C:mediator complex"/>
    <property type="evidence" value="ECO:0007669"/>
    <property type="project" value="InterPro"/>
</dbReference>
<name>A0A811YZJ8_NYCPR</name>
<proteinExistence type="predicted"/>
<comment type="caution">
    <text evidence="5">The sequence shown here is derived from an EMBL/GenBank/DDBJ whole genome shotgun (WGS) entry which is preliminary data.</text>
</comment>
<gene>
    <name evidence="5" type="ORF">NYPRO_LOCUS15975</name>
</gene>
<organism evidence="5 6">
    <name type="scientific">Nyctereutes procyonoides</name>
    <name type="common">Raccoon dog</name>
    <name type="synonym">Canis procyonoides</name>
    <dbReference type="NCBI Taxonomy" id="34880"/>
    <lineage>
        <taxon>Eukaryota</taxon>
        <taxon>Metazoa</taxon>
        <taxon>Chordata</taxon>
        <taxon>Craniata</taxon>
        <taxon>Vertebrata</taxon>
        <taxon>Euteleostomi</taxon>
        <taxon>Mammalia</taxon>
        <taxon>Eutheria</taxon>
        <taxon>Laurasiatheria</taxon>
        <taxon>Carnivora</taxon>
        <taxon>Caniformia</taxon>
        <taxon>Canidae</taxon>
        <taxon>Nyctereutes</taxon>
    </lineage>
</organism>
<evidence type="ECO:0000313" key="5">
    <source>
        <dbReference type="EMBL" id="CAD7683183.1"/>
    </source>
</evidence>
<sequence length="86" mass="9258">MVDGLVQLQDVMNSLPSCFFTNIQTAINQDHLDGMSSKDIDVLIDSLPSEESAAALQAATASCLEDIVYQGDMLLENKQNVLADIA</sequence>
<keyword evidence="3" id="KW-0804">Transcription</keyword>
<reference evidence="5" key="1">
    <citation type="submission" date="2020-12" db="EMBL/GenBank/DDBJ databases">
        <authorList>
            <consortium name="Molecular Ecology Group"/>
        </authorList>
    </citation>
    <scope>NUCLEOTIDE SEQUENCE</scope>
    <source>
        <strain evidence="5">TBG_1078</strain>
    </source>
</reference>
<protein>
    <submittedName>
        <fullName evidence="5">(raccoon dog) hypothetical protein</fullName>
    </submittedName>
</protein>
<keyword evidence="4" id="KW-0539">Nucleus</keyword>